<dbReference type="Gene3D" id="3.40.50.2000">
    <property type="entry name" value="Glycogen Phosphorylase B"/>
    <property type="match status" value="1"/>
</dbReference>
<protein>
    <submittedName>
        <fullName evidence="1">Uncharacterized protein</fullName>
    </submittedName>
</protein>
<reference evidence="1" key="1">
    <citation type="journal article" date="2014" name="Front. Microbiol.">
        <title>High frequency of phylogenetically diverse reductive dehalogenase-homologous genes in deep subseafloor sedimentary metagenomes.</title>
        <authorList>
            <person name="Kawai M."/>
            <person name="Futagami T."/>
            <person name="Toyoda A."/>
            <person name="Takaki Y."/>
            <person name="Nishi S."/>
            <person name="Hori S."/>
            <person name="Arai W."/>
            <person name="Tsubouchi T."/>
            <person name="Morono Y."/>
            <person name="Uchiyama I."/>
            <person name="Ito T."/>
            <person name="Fujiyama A."/>
            <person name="Inagaki F."/>
            <person name="Takami H."/>
        </authorList>
    </citation>
    <scope>NUCLEOTIDE SEQUENCE</scope>
    <source>
        <strain evidence="1">Expedition CK06-06</strain>
    </source>
</reference>
<dbReference type="AlphaFoldDB" id="X0XG72"/>
<feature type="non-terminal residue" evidence="1">
    <location>
        <position position="1"/>
    </location>
</feature>
<dbReference type="EMBL" id="BARS01057593">
    <property type="protein sequence ID" value="GAG42189.1"/>
    <property type="molecule type" value="Genomic_DNA"/>
</dbReference>
<organism evidence="1">
    <name type="scientific">marine sediment metagenome</name>
    <dbReference type="NCBI Taxonomy" id="412755"/>
    <lineage>
        <taxon>unclassified sequences</taxon>
        <taxon>metagenomes</taxon>
        <taxon>ecological metagenomes</taxon>
    </lineage>
</organism>
<feature type="non-terminal residue" evidence="1">
    <location>
        <position position="133"/>
    </location>
</feature>
<accession>X0XG72</accession>
<name>X0XG72_9ZZZZ</name>
<proteinExistence type="predicted"/>
<comment type="caution">
    <text evidence="1">The sequence shown here is derived from an EMBL/GenBank/DDBJ whole genome shotgun (WGS) entry which is preliminary data.</text>
</comment>
<evidence type="ECO:0000313" key="1">
    <source>
        <dbReference type="EMBL" id="GAG42189.1"/>
    </source>
</evidence>
<gene>
    <name evidence="1" type="ORF">S01H1_84383</name>
</gene>
<sequence length="133" mass="14427">LQLEGAAAVATSNDVDRERIIATFAVDKCRVIFQPHGFDPNLISPRKKPSEKNLLFQEGLDFVVGDMTGFQDYEDIRTLIQGAAIAAREVPGLRLSLAGNVPRSLNLQEIARQAGLTSERIVTPGPISRSNVG</sequence>
<dbReference type="SUPFAM" id="SSF53756">
    <property type="entry name" value="UDP-Glycosyltransferase/glycogen phosphorylase"/>
    <property type="match status" value="1"/>
</dbReference>